<feature type="region of interest" description="Disordered" evidence="1">
    <location>
        <begin position="96"/>
        <end position="118"/>
    </location>
</feature>
<name>A0ABV4U0I8_9BACT</name>
<gene>
    <name evidence="2" type="ORF">ACERK3_02265</name>
</gene>
<reference evidence="2 3" key="1">
    <citation type="submission" date="2024-08" db="EMBL/GenBank/DDBJ databases">
        <title>Whole-genome sequencing of halo(alkali)philic microorganisms from hypersaline lakes.</title>
        <authorList>
            <person name="Sorokin D.Y."/>
            <person name="Merkel A.Y."/>
            <person name="Messina E."/>
            <person name="Yakimov M."/>
        </authorList>
    </citation>
    <scope>NUCLEOTIDE SEQUENCE [LARGE SCALE GENOMIC DNA]</scope>
    <source>
        <strain evidence="2 3">AB-hyl4</strain>
    </source>
</reference>
<dbReference type="InterPro" id="IPR006448">
    <property type="entry name" value="Phage_term_ssu_P27"/>
</dbReference>
<dbReference type="EMBL" id="JBGUBD010000001">
    <property type="protein sequence ID" value="MFA9477110.1"/>
    <property type="molecule type" value="Genomic_DNA"/>
</dbReference>
<evidence type="ECO:0000313" key="2">
    <source>
        <dbReference type="EMBL" id="MFA9477110.1"/>
    </source>
</evidence>
<protein>
    <submittedName>
        <fullName evidence="2">P27 family phage terminase small subunit</fullName>
    </submittedName>
</protein>
<evidence type="ECO:0000313" key="3">
    <source>
        <dbReference type="Proteomes" id="UP001575105"/>
    </source>
</evidence>
<comment type="caution">
    <text evidence="2">The sequence shown here is derived from an EMBL/GenBank/DDBJ whole genome shotgun (WGS) entry which is preliminary data.</text>
</comment>
<dbReference type="Proteomes" id="UP001575105">
    <property type="component" value="Unassembled WGS sequence"/>
</dbReference>
<organism evidence="2 3">
    <name type="scientific">Natronomicrosphaera hydrolytica</name>
    <dbReference type="NCBI Taxonomy" id="3242702"/>
    <lineage>
        <taxon>Bacteria</taxon>
        <taxon>Pseudomonadati</taxon>
        <taxon>Planctomycetota</taxon>
        <taxon>Phycisphaerae</taxon>
        <taxon>Phycisphaerales</taxon>
        <taxon>Phycisphaeraceae</taxon>
        <taxon>Natronomicrosphaera</taxon>
    </lineage>
</organism>
<evidence type="ECO:0000256" key="1">
    <source>
        <dbReference type="SAM" id="MobiDB-lite"/>
    </source>
</evidence>
<proteinExistence type="predicted"/>
<keyword evidence="3" id="KW-1185">Reference proteome</keyword>
<dbReference type="RefSeq" id="WP_425344032.1">
    <property type="nucleotide sequence ID" value="NZ_JBGUBD010000001.1"/>
</dbReference>
<dbReference type="Pfam" id="PF05119">
    <property type="entry name" value="Terminase_4"/>
    <property type="match status" value="1"/>
</dbReference>
<sequence length="118" mass="13582">MAEKTPQPPKHLKPESKAFWLRIVQDFDLEPAHLHLLRQACEAMDAAEQHRQIVANDGPTVRDRFEQVREHPSAKAQRDYMHQYRQAVKFIGLLDEEPDADAPGRRPAVVAQPRSAKR</sequence>
<accession>A0ABV4U0I8</accession>